<feature type="domain" description="Carbamoyltransferase" evidence="2">
    <location>
        <begin position="80"/>
        <end position="307"/>
    </location>
</feature>
<dbReference type="InterPro" id="IPR043129">
    <property type="entry name" value="ATPase_NBD"/>
</dbReference>
<dbReference type="PANTHER" id="PTHR34847">
    <property type="entry name" value="NODULATION PROTEIN U"/>
    <property type="match status" value="1"/>
</dbReference>
<dbReference type="Gene3D" id="3.30.420.40">
    <property type="match status" value="2"/>
</dbReference>
<evidence type="ECO:0000313" key="4">
    <source>
        <dbReference type="EMBL" id="AGZ94030.1"/>
    </source>
</evidence>
<dbReference type="Pfam" id="PF16861">
    <property type="entry name" value="Carbam_trans_C"/>
    <property type="match status" value="1"/>
</dbReference>
<dbReference type="GO" id="GO:0016740">
    <property type="term" value="F:transferase activity"/>
    <property type="evidence" value="ECO:0007669"/>
    <property type="project" value="UniProtKB-KW"/>
</dbReference>
<sequence>MVSGEGRRPPEEVDAIAVAWDTDAFDSGLIAEHYARMRQDWDVDAATRSWQDAKLRTFSGEGQRARHARAWRRMFGALAVPPVRGVHHHRAHALQAALQSPYDSCVVLTLDGSGDCECSMVWEHRDGALRPLRELRMPHSLGWFYAAFTEYLGFDAYDEEYKVMGLAAYGSRDETLERAVGQVLTASGDGVGHQVDASYLHYGTHTWSDRFTDRLPDLLGRPPRTRGGPLEAWHRDLAHAVQTALEEAVLRLVRWAVRESGLHHVAVGGGIANNVKLNGAINQLPEVRSVFAHPLCGDAGAAAGAALSLSAREGHAPERLRHVALGPSFTQDEVEQELRRARCAYRRSEKTCEEVADALADGLVVAWMDGNVEGGARALGQRSILADPREPSARDRVNEAVKLREAWRPFCPSLPQEFAGRYLEQPGDSRFMTVSCRATDRLREDAPAVVHVDGTVRPQVVEQDVLPRYHRLLTEFGLRTGVPVLLNTSFNVRGEPIVCSPADALRTFWASGLDMMAIGDLIVTKNG</sequence>
<keyword evidence="4" id="KW-0808">Transferase</keyword>
<protein>
    <submittedName>
        <fullName evidence="4">Putative carbamoyl transferase</fullName>
    </submittedName>
</protein>
<dbReference type="Pfam" id="PF02543">
    <property type="entry name" value="Carbam_trans_N"/>
    <property type="match status" value="1"/>
</dbReference>
<comment type="similarity">
    <text evidence="1">Belongs to the NodU/CmcH family.</text>
</comment>
<reference evidence="4" key="1">
    <citation type="journal article" date="2013" name="Proc. Natl. Acad. Sci. U.S.A.">
        <title>Diversity and abundance of phosphonate biosynthetic genes in nature.</title>
        <authorList>
            <person name="Yu X."/>
            <person name="Doroghazi J.R."/>
            <person name="Janga S.C."/>
            <person name="Zhang J.K."/>
            <person name="Circello B."/>
            <person name="Griffin B.M."/>
            <person name="Labeda D.P."/>
            <person name="Metcalf W.W."/>
        </authorList>
    </citation>
    <scope>NUCLEOTIDE SEQUENCE</scope>
    <source>
        <strain evidence="4">MMG1612</strain>
    </source>
</reference>
<dbReference type="SUPFAM" id="SSF53067">
    <property type="entry name" value="Actin-like ATPase domain"/>
    <property type="match status" value="1"/>
</dbReference>
<dbReference type="EMBL" id="KF386869">
    <property type="protein sequence ID" value="AGZ94030.1"/>
    <property type="molecule type" value="Genomic_DNA"/>
</dbReference>
<name>U5YMY5_9ACTN</name>
<organism evidence="4">
    <name type="scientific">Streptomyces sp. MMG1612</name>
    <dbReference type="NCBI Taxonomy" id="1415547"/>
    <lineage>
        <taxon>Bacteria</taxon>
        <taxon>Bacillati</taxon>
        <taxon>Actinomycetota</taxon>
        <taxon>Actinomycetes</taxon>
        <taxon>Kitasatosporales</taxon>
        <taxon>Streptomycetaceae</taxon>
        <taxon>Streptomyces</taxon>
    </lineage>
</organism>
<dbReference type="PANTHER" id="PTHR34847:SF1">
    <property type="entry name" value="NODULATION PROTEIN U"/>
    <property type="match status" value="1"/>
</dbReference>
<evidence type="ECO:0000256" key="1">
    <source>
        <dbReference type="ARBA" id="ARBA00006129"/>
    </source>
</evidence>
<dbReference type="InterPro" id="IPR038152">
    <property type="entry name" value="Carbam_trans_C_sf"/>
</dbReference>
<feature type="domain" description="Carbamoyltransferase C-terminal" evidence="3">
    <location>
        <begin position="356"/>
        <end position="525"/>
    </location>
</feature>
<dbReference type="InterPro" id="IPR051338">
    <property type="entry name" value="NodU/CmcH_Carbamoyltrnsfr"/>
</dbReference>
<dbReference type="AlphaFoldDB" id="U5YMY5"/>
<dbReference type="InterPro" id="IPR003696">
    <property type="entry name" value="Carbtransf_dom"/>
</dbReference>
<evidence type="ECO:0000259" key="3">
    <source>
        <dbReference type="Pfam" id="PF16861"/>
    </source>
</evidence>
<dbReference type="InterPro" id="IPR031730">
    <property type="entry name" value="Carbam_trans_C"/>
</dbReference>
<dbReference type="Gene3D" id="3.90.870.20">
    <property type="entry name" value="Carbamoyltransferase, C-terminal domain"/>
    <property type="match status" value="1"/>
</dbReference>
<accession>U5YMY5</accession>
<proteinExistence type="inferred from homology"/>
<evidence type="ECO:0000259" key="2">
    <source>
        <dbReference type="Pfam" id="PF02543"/>
    </source>
</evidence>